<feature type="domain" description="Thioredoxin" evidence="3">
    <location>
        <begin position="99"/>
        <end position="242"/>
    </location>
</feature>
<protein>
    <submittedName>
        <fullName evidence="4">Thioredoxin domain-containing protein</fullName>
    </submittedName>
</protein>
<dbReference type="InterPro" id="IPR013766">
    <property type="entry name" value="Thioredoxin_domain"/>
</dbReference>
<gene>
    <name evidence="4" type="ORF">HKI87_15g80630</name>
</gene>
<name>A0AAX4PKR1_9CHLO</name>
<feature type="coiled-coil region" evidence="1">
    <location>
        <begin position="226"/>
        <end position="253"/>
    </location>
</feature>
<dbReference type="Pfam" id="PF00085">
    <property type="entry name" value="Thioredoxin"/>
    <property type="match status" value="1"/>
</dbReference>
<dbReference type="InterPro" id="IPR036249">
    <property type="entry name" value="Thioredoxin-like_sf"/>
</dbReference>
<keyword evidence="1" id="KW-0175">Coiled coil</keyword>
<accession>A0AAX4PKR1</accession>
<proteinExistence type="predicted"/>
<evidence type="ECO:0000313" key="4">
    <source>
        <dbReference type="EMBL" id="WZN66496.1"/>
    </source>
</evidence>
<dbReference type="PANTHER" id="PTHR10438">
    <property type="entry name" value="THIOREDOXIN"/>
    <property type="match status" value="1"/>
</dbReference>
<reference evidence="4 5" key="1">
    <citation type="submission" date="2024-03" db="EMBL/GenBank/DDBJ databases">
        <title>Complete genome sequence of the green alga Chloropicon roscoffensis RCC1871.</title>
        <authorList>
            <person name="Lemieux C."/>
            <person name="Pombert J.-F."/>
            <person name="Otis C."/>
            <person name="Turmel M."/>
        </authorList>
    </citation>
    <scope>NUCLEOTIDE SEQUENCE [LARGE SCALE GENOMIC DNA]</scope>
    <source>
        <strain evidence="4 5">RCC1871</strain>
    </source>
</reference>
<dbReference type="SUPFAM" id="SSF52833">
    <property type="entry name" value="Thioredoxin-like"/>
    <property type="match status" value="1"/>
</dbReference>
<feature type="region of interest" description="Disordered" evidence="2">
    <location>
        <begin position="1"/>
        <end position="85"/>
    </location>
</feature>
<feature type="compositionally biased region" description="Low complexity" evidence="2">
    <location>
        <begin position="1"/>
        <end position="12"/>
    </location>
</feature>
<evidence type="ECO:0000256" key="1">
    <source>
        <dbReference type="SAM" id="Coils"/>
    </source>
</evidence>
<sequence>MRMVASASASAAGRLGHGTASTSTSSSLSGVTNPNRQSVRPRCLHRIDKQSLGSSHPDALARRREAERRRQQRRRTKDATTEVNHHSAALLSFDEQLTREPNRSLLDQAADTIEGLLLQRGGAGMKGQRTCRTRGELDRTVREAPAKSGIVVAQFTAPWCRACDAVNKVVREAVAAHEDVTFVKVCVGKSGPKMCRDLGVKKLPWFQIYSAEEDADPRVVVNVHANKQNQRLLSRQLDQLKQMKRRAVNAAAE</sequence>
<feature type="compositionally biased region" description="Basic and acidic residues" evidence="2">
    <location>
        <begin position="59"/>
        <end position="69"/>
    </location>
</feature>
<evidence type="ECO:0000256" key="2">
    <source>
        <dbReference type="SAM" id="MobiDB-lite"/>
    </source>
</evidence>
<evidence type="ECO:0000313" key="5">
    <source>
        <dbReference type="Proteomes" id="UP001472866"/>
    </source>
</evidence>
<dbReference type="PANTHER" id="PTHR10438:SF468">
    <property type="entry name" value="THIOREDOXIN-1-RELATED"/>
    <property type="match status" value="1"/>
</dbReference>
<evidence type="ECO:0000259" key="3">
    <source>
        <dbReference type="PROSITE" id="PS51352"/>
    </source>
</evidence>
<feature type="compositionally biased region" description="Low complexity" evidence="2">
    <location>
        <begin position="19"/>
        <end position="29"/>
    </location>
</feature>
<keyword evidence="5" id="KW-1185">Reference proteome</keyword>
<dbReference type="CDD" id="cd02947">
    <property type="entry name" value="TRX_family"/>
    <property type="match status" value="1"/>
</dbReference>
<dbReference type="EMBL" id="CP151515">
    <property type="protein sequence ID" value="WZN66496.1"/>
    <property type="molecule type" value="Genomic_DNA"/>
</dbReference>
<dbReference type="Gene3D" id="3.40.30.10">
    <property type="entry name" value="Glutaredoxin"/>
    <property type="match status" value="1"/>
</dbReference>
<dbReference type="Proteomes" id="UP001472866">
    <property type="component" value="Chromosome 15"/>
</dbReference>
<organism evidence="4 5">
    <name type="scientific">Chloropicon roscoffensis</name>
    <dbReference type="NCBI Taxonomy" id="1461544"/>
    <lineage>
        <taxon>Eukaryota</taxon>
        <taxon>Viridiplantae</taxon>
        <taxon>Chlorophyta</taxon>
        <taxon>Chloropicophyceae</taxon>
        <taxon>Chloropicales</taxon>
        <taxon>Chloropicaceae</taxon>
        <taxon>Chloropicon</taxon>
    </lineage>
</organism>
<dbReference type="AlphaFoldDB" id="A0AAX4PKR1"/>
<dbReference type="PROSITE" id="PS51352">
    <property type="entry name" value="THIOREDOXIN_2"/>
    <property type="match status" value="1"/>
</dbReference>
<dbReference type="InterPro" id="IPR050620">
    <property type="entry name" value="Thioredoxin_H-type-like"/>
</dbReference>